<keyword evidence="10" id="KW-1185">Reference proteome</keyword>
<dbReference type="Gene3D" id="3.30.2410.10">
    <property type="entry name" value="Hect, E3 ligase catalytic domain"/>
    <property type="match status" value="1"/>
</dbReference>
<comment type="caution">
    <text evidence="6">Lacks conserved residue(s) required for the propagation of feature annotation.</text>
</comment>
<dbReference type="PANTHER" id="PTHR11254:SF440">
    <property type="entry name" value="E3 UBIQUITIN-PROTEIN LIGASE NEDD-4"/>
    <property type="match status" value="1"/>
</dbReference>
<evidence type="ECO:0000256" key="7">
    <source>
        <dbReference type="SAM" id="MobiDB-lite"/>
    </source>
</evidence>
<evidence type="ECO:0000259" key="8">
    <source>
        <dbReference type="PROSITE" id="PS50237"/>
    </source>
</evidence>
<dbReference type="Pfam" id="PF00632">
    <property type="entry name" value="HECT"/>
    <property type="match status" value="1"/>
</dbReference>
<feature type="region of interest" description="Disordered" evidence="7">
    <location>
        <begin position="1"/>
        <end position="37"/>
    </location>
</feature>
<evidence type="ECO:0000256" key="1">
    <source>
        <dbReference type="ARBA" id="ARBA00000885"/>
    </source>
</evidence>
<dbReference type="InterPro" id="IPR050409">
    <property type="entry name" value="E3_ubiq-protein_ligase"/>
</dbReference>
<keyword evidence="5 6" id="KW-0833">Ubl conjugation pathway</keyword>
<dbReference type="EMBL" id="CAICTM010002921">
    <property type="protein sequence ID" value="CAB9530541.1"/>
    <property type="molecule type" value="Genomic_DNA"/>
</dbReference>
<name>A0A9N8F0E8_9STRA</name>
<comment type="pathway">
    <text evidence="2">Protein modification; protein ubiquitination.</text>
</comment>
<feature type="domain" description="HECT" evidence="8">
    <location>
        <begin position="347"/>
        <end position="623"/>
    </location>
</feature>
<dbReference type="GO" id="GO:0016874">
    <property type="term" value="F:ligase activity"/>
    <property type="evidence" value="ECO:0007669"/>
    <property type="project" value="UniProtKB-KW"/>
</dbReference>
<dbReference type="GO" id="GO:0005737">
    <property type="term" value="C:cytoplasm"/>
    <property type="evidence" value="ECO:0007669"/>
    <property type="project" value="TreeGrafter"/>
</dbReference>
<dbReference type="Gene3D" id="3.90.1750.10">
    <property type="entry name" value="Hect, E3 ligase catalytic domains"/>
    <property type="match status" value="1"/>
</dbReference>
<dbReference type="Gene3D" id="3.30.2160.10">
    <property type="entry name" value="Hect, E3 ligase catalytic domain"/>
    <property type="match status" value="1"/>
</dbReference>
<dbReference type="GO" id="GO:0006511">
    <property type="term" value="P:ubiquitin-dependent protein catabolic process"/>
    <property type="evidence" value="ECO:0007669"/>
    <property type="project" value="TreeGrafter"/>
</dbReference>
<reference evidence="9" key="1">
    <citation type="submission" date="2020-06" db="EMBL/GenBank/DDBJ databases">
        <authorList>
            <consortium name="Plant Systems Biology data submission"/>
        </authorList>
    </citation>
    <scope>NUCLEOTIDE SEQUENCE</scope>
    <source>
        <strain evidence="9">D6</strain>
    </source>
</reference>
<dbReference type="EC" id="2.3.2.26" evidence="3"/>
<dbReference type="AlphaFoldDB" id="A0A9N8F0E8"/>
<comment type="catalytic activity">
    <reaction evidence="1">
        <text>S-ubiquitinyl-[E2 ubiquitin-conjugating enzyme]-L-cysteine + [acceptor protein]-L-lysine = [E2 ubiquitin-conjugating enzyme]-L-cysteine + N(6)-ubiquitinyl-[acceptor protein]-L-lysine.</text>
        <dbReference type="EC" id="2.3.2.26"/>
    </reaction>
</comment>
<dbReference type="SUPFAM" id="SSF56204">
    <property type="entry name" value="Hect, E3 ligase catalytic domain"/>
    <property type="match status" value="1"/>
</dbReference>
<dbReference type="Proteomes" id="UP001153069">
    <property type="component" value="Unassembled WGS sequence"/>
</dbReference>
<evidence type="ECO:0000313" key="10">
    <source>
        <dbReference type="Proteomes" id="UP001153069"/>
    </source>
</evidence>
<evidence type="ECO:0000256" key="2">
    <source>
        <dbReference type="ARBA" id="ARBA00004906"/>
    </source>
</evidence>
<evidence type="ECO:0000256" key="3">
    <source>
        <dbReference type="ARBA" id="ARBA00012485"/>
    </source>
</evidence>
<protein>
    <recommendedName>
        <fullName evidence="3">HECT-type E3 ubiquitin transferase</fullName>
        <ecNumber evidence="3">2.3.2.26</ecNumber>
    </recommendedName>
</protein>
<accession>A0A9N8F0E8</accession>
<dbReference type="InterPro" id="IPR000569">
    <property type="entry name" value="HECT_dom"/>
</dbReference>
<dbReference type="GO" id="GO:0016567">
    <property type="term" value="P:protein ubiquitination"/>
    <property type="evidence" value="ECO:0007669"/>
    <property type="project" value="TreeGrafter"/>
</dbReference>
<evidence type="ECO:0000256" key="5">
    <source>
        <dbReference type="ARBA" id="ARBA00022786"/>
    </source>
</evidence>
<keyword evidence="9" id="KW-0436">Ligase</keyword>
<evidence type="ECO:0000256" key="6">
    <source>
        <dbReference type="PROSITE-ProRule" id="PRU00104"/>
    </source>
</evidence>
<dbReference type="SMART" id="SM00119">
    <property type="entry name" value="HECTc"/>
    <property type="match status" value="1"/>
</dbReference>
<evidence type="ECO:0000313" key="9">
    <source>
        <dbReference type="EMBL" id="CAB9530541.1"/>
    </source>
</evidence>
<keyword evidence="4" id="KW-0808">Transferase</keyword>
<feature type="compositionally biased region" description="Gly residues" evidence="7">
    <location>
        <begin position="19"/>
        <end position="31"/>
    </location>
</feature>
<dbReference type="PANTHER" id="PTHR11254">
    <property type="entry name" value="HECT DOMAIN UBIQUITIN-PROTEIN LIGASE"/>
    <property type="match status" value="1"/>
</dbReference>
<dbReference type="PROSITE" id="PS50237">
    <property type="entry name" value="HECT"/>
    <property type="match status" value="1"/>
</dbReference>
<dbReference type="GO" id="GO:0061630">
    <property type="term" value="F:ubiquitin protein ligase activity"/>
    <property type="evidence" value="ECO:0007669"/>
    <property type="project" value="UniProtKB-EC"/>
</dbReference>
<sequence length="709" mass="79131">MDNTANAADGRGAPSQGGDNQGGDALRGGGAMIDTTTTVPPITTATLAPSEEIIAIPHSVKGGQEFIITRNGQKLKIKCPTNLRGGQKLKIQLVPPDKRAFLVPVPEGVKEGETFSFAFKGQRFRAKCPPNTQPGLSIRVTLPASKGKFQWSETEIKDGPAIPPGKNCMVALAGVRVLVRNNDEEATRHFRFTVPSCLFSSSVPAQEPRITGWAPTFHADDQKFHWFCFGSAPERVNTQYVLDRQTDLEAGSFHPTNSSWVPVLVDQKLNLVAAQNIVMDGTITDQNGKQIFNQEDMLMFQRKDIKEKHEFFCHLGALLASSEGLCDGQVRQSHILDDSMEFVGNLTDKQLKRQWWRVKIATQDDNEGERSDTKAWFQSLVRELLSLDLGIWQQVRNAGLEPSQAATQGNALKYFRVLGRVLGKALIQGCPLSEVNLRDYLFKYLSGCPLDMSDLGAISPSLAVSLCYFHELAQAQELDKFLAMTPLTFTLPPEPLAGITEEVTLVPWGEKRLVTSGNYAKFMEEAWRYVVLKRLRPQLQELVAGIHDVMPHEAMLQLLNPQELKTCLCGFPELKVEEWQQFTTYTGPYSALGLEHPHIQWFWQIAAGMDYMTRMRLLQFVAGIHYNWGANDFRLHSAGFDVLRRRDTGNRQFVIRGLPAMTSDIGISPKINRGFGIGGTCFLELPPFTSVNEMKLTLLSRLDVHRKST</sequence>
<comment type="caution">
    <text evidence="9">The sequence shown here is derived from an EMBL/GenBank/DDBJ whole genome shotgun (WGS) entry which is preliminary data.</text>
</comment>
<gene>
    <name evidence="9" type="ORF">SEMRO_2923_G340300.1</name>
</gene>
<dbReference type="InterPro" id="IPR035983">
    <property type="entry name" value="Hect_E3_ubiquitin_ligase"/>
</dbReference>
<dbReference type="OrthoDB" id="8068875at2759"/>
<proteinExistence type="predicted"/>
<evidence type="ECO:0000256" key="4">
    <source>
        <dbReference type="ARBA" id="ARBA00022679"/>
    </source>
</evidence>
<organism evidence="9 10">
    <name type="scientific">Seminavis robusta</name>
    <dbReference type="NCBI Taxonomy" id="568900"/>
    <lineage>
        <taxon>Eukaryota</taxon>
        <taxon>Sar</taxon>
        <taxon>Stramenopiles</taxon>
        <taxon>Ochrophyta</taxon>
        <taxon>Bacillariophyta</taxon>
        <taxon>Bacillariophyceae</taxon>
        <taxon>Bacillariophycidae</taxon>
        <taxon>Naviculales</taxon>
        <taxon>Naviculaceae</taxon>
        <taxon>Seminavis</taxon>
    </lineage>
</organism>